<organism evidence="1 2">
    <name type="scientific">Duganella vulcania</name>
    <dbReference type="NCBI Taxonomy" id="2692166"/>
    <lineage>
        <taxon>Bacteria</taxon>
        <taxon>Pseudomonadati</taxon>
        <taxon>Pseudomonadota</taxon>
        <taxon>Betaproteobacteria</taxon>
        <taxon>Burkholderiales</taxon>
        <taxon>Oxalobacteraceae</taxon>
        <taxon>Telluria group</taxon>
        <taxon>Duganella</taxon>
    </lineage>
</organism>
<gene>
    <name evidence="1" type="ORF">GTP81_09840</name>
</gene>
<comment type="caution">
    <text evidence="1">The sequence shown here is derived from an EMBL/GenBank/DDBJ whole genome shotgun (WGS) entry which is preliminary data.</text>
</comment>
<name>A0A845HCX3_9BURK</name>
<keyword evidence="2" id="KW-1185">Reference proteome</keyword>
<dbReference type="RefSeq" id="WP_161089701.1">
    <property type="nucleotide sequence ID" value="NZ_WWCV01000013.1"/>
</dbReference>
<protein>
    <submittedName>
        <fullName evidence="1">Uncharacterized protein</fullName>
    </submittedName>
</protein>
<reference evidence="1 2" key="1">
    <citation type="submission" date="2019-12" db="EMBL/GenBank/DDBJ databases">
        <title>Novel species isolated from a subtropical stream in China.</title>
        <authorList>
            <person name="Lu H."/>
        </authorList>
    </citation>
    <scope>NUCLEOTIDE SEQUENCE [LARGE SCALE GENOMIC DNA]</scope>
    <source>
        <strain evidence="1 2">FT107W</strain>
    </source>
</reference>
<evidence type="ECO:0000313" key="2">
    <source>
        <dbReference type="Proteomes" id="UP000484875"/>
    </source>
</evidence>
<evidence type="ECO:0000313" key="1">
    <source>
        <dbReference type="EMBL" id="MYN17052.1"/>
    </source>
</evidence>
<dbReference type="EMBL" id="WWCV01000013">
    <property type="protein sequence ID" value="MYN17052.1"/>
    <property type="molecule type" value="Genomic_DNA"/>
</dbReference>
<accession>A0A845HCX3</accession>
<sequence length="498" mass="53389">MHNEKPMPHERDFSWEVNQAAMRELERYAEGIAEHFVSHESLAAIARSKVHPDYAEANYLQQAGKAAEVKQVARENVERMLKGDKSRVVRTDDVGYSNHQEFDLVGLDQVSAGDAPVTGAQMKVFKDVGSYRKLFNQEFDHYQRAELLIPPDQFEAVMADWAKQRQAALEQRDQLALLGKTDEARKLQQRIDRIDHARDRAKPSTVSTTDAMEARKSPGLSVAKDALDVAHRAGMEAAQTGAAIGGGLSLIRNVVAVSKNGKDVGAAVQEIFQDTGKAAAGAYASGALSAGIGGALRNANHQLLQNLGRSNAPAMAVQVSAMIGKSVVELAAGRISSDEFVRSVSKDGSLLAVSMTGSNLGAVVGTVVFPGVGTVVGGLVGGMAASMLGGHLQAHLLNAAAELDASNALRAKVKAATAHVVRRHEAYRREMDEAFNVFFAEKSEELKRGFALISAASPEDGRLREGLALIASAMNKKLAFANEVEFAQHLRSGETLVF</sequence>
<dbReference type="Proteomes" id="UP000484875">
    <property type="component" value="Unassembled WGS sequence"/>
</dbReference>
<dbReference type="AlphaFoldDB" id="A0A845HCX3"/>
<proteinExistence type="predicted"/>